<dbReference type="EMBL" id="JAALLT010000005">
    <property type="protein sequence ID" value="NGP78060.1"/>
    <property type="molecule type" value="Genomic_DNA"/>
</dbReference>
<dbReference type="AlphaFoldDB" id="A0A6M1SY80"/>
<name>A0A6M1SY80_9BACT</name>
<accession>A0A6M1SY80</accession>
<keyword evidence="2" id="KW-1185">Reference proteome</keyword>
<protein>
    <submittedName>
        <fullName evidence="1">YtxH domain-containing protein</fullName>
    </submittedName>
</protein>
<sequence length="100" mass="11018">MAKRSNLTQFLLTASSFAGGVALGLLLAPKSGREHRQWINEQTTEIADWVDSQGKEVLKRGSEQISGVSRKVRNGIKDSIPDLYDATENIKLEESDFIGV</sequence>
<dbReference type="InterPro" id="IPR024623">
    <property type="entry name" value="YtxH"/>
</dbReference>
<dbReference type="RefSeq" id="WP_165143793.1">
    <property type="nucleotide sequence ID" value="NZ_JAALLT010000005.1"/>
</dbReference>
<comment type="caution">
    <text evidence="1">The sequence shown here is derived from an EMBL/GenBank/DDBJ whole genome shotgun (WGS) entry which is preliminary data.</text>
</comment>
<dbReference type="Proteomes" id="UP000473278">
    <property type="component" value="Unassembled WGS sequence"/>
</dbReference>
<evidence type="ECO:0000313" key="2">
    <source>
        <dbReference type="Proteomes" id="UP000473278"/>
    </source>
</evidence>
<organism evidence="1 2">
    <name type="scientific">Halalkalibaculum roseum</name>
    <dbReference type="NCBI Taxonomy" id="2709311"/>
    <lineage>
        <taxon>Bacteria</taxon>
        <taxon>Pseudomonadati</taxon>
        <taxon>Balneolota</taxon>
        <taxon>Balneolia</taxon>
        <taxon>Balneolales</taxon>
        <taxon>Balneolaceae</taxon>
        <taxon>Halalkalibaculum</taxon>
    </lineage>
</organism>
<proteinExistence type="predicted"/>
<evidence type="ECO:0000313" key="1">
    <source>
        <dbReference type="EMBL" id="NGP78060.1"/>
    </source>
</evidence>
<gene>
    <name evidence="1" type="ORF">G3570_15530</name>
</gene>
<reference evidence="1 2" key="1">
    <citation type="submission" date="2020-02" db="EMBL/GenBank/DDBJ databases">
        <title>Balneolaceae bacterium YR4-1, complete genome.</title>
        <authorList>
            <person name="Li Y."/>
            <person name="Wu S."/>
        </authorList>
    </citation>
    <scope>NUCLEOTIDE SEQUENCE [LARGE SCALE GENOMIC DNA]</scope>
    <source>
        <strain evidence="1 2">YR4-1</strain>
    </source>
</reference>
<dbReference type="Pfam" id="PF12732">
    <property type="entry name" value="YtxH"/>
    <property type="match status" value="1"/>
</dbReference>